<gene>
    <name evidence="1" type="ORF">SHKM778_29830</name>
</gene>
<dbReference type="AlphaFoldDB" id="A0AAT9HGR1"/>
<accession>A0AAT9HGR1</accession>
<proteinExistence type="predicted"/>
<evidence type="ECO:0000313" key="1">
    <source>
        <dbReference type="EMBL" id="BFO16595.1"/>
    </source>
</evidence>
<dbReference type="EMBL" id="AP035768">
    <property type="protein sequence ID" value="BFO16595.1"/>
    <property type="molecule type" value="Genomic_DNA"/>
</dbReference>
<sequence length="70" mass="7490">MQPSGSTRVLLPPVGVFVHTTAPGSREGRSVYTGPGYVGVFFRPRRPFPFPFPSLGGAAPGPPLLKRRRG</sequence>
<organism evidence="1">
    <name type="scientific">Streptomyces haneummycinicus</name>
    <dbReference type="NCBI Taxonomy" id="3074435"/>
    <lineage>
        <taxon>Bacteria</taxon>
        <taxon>Bacillati</taxon>
        <taxon>Actinomycetota</taxon>
        <taxon>Actinomycetes</taxon>
        <taxon>Kitasatosporales</taxon>
        <taxon>Streptomycetaceae</taxon>
        <taxon>Streptomyces</taxon>
    </lineage>
</organism>
<reference evidence="1" key="2">
    <citation type="submission" date="2024-07" db="EMBL/GenBank/DDBJ databases">
        <title>Streptomyces haneummycinica sp. nov., a new antibiotic-producing actinobacterium isolated from marine sediment.</title>
        <authorList>
            <person name="Uemura M."/>
            <person name="Hamada M."/>
            <person name="Hirano S."/>
            <person name="Kobayashi K."/>
            <person name="Ohshiro T."/>
            <person name="Kobayashi T."/>
            <person name="Terahara T."/>
        </authorList>
    </citation>
    <scope>NUCLEOTIDE SEQUENCE</scope>
    <source>
        <strain evidence="1">KM77-8</strain>
    </source>
</reference>
<name>A0AAT9HGR1_9ACTN</name>
<protein>
    <submittedName>
        <fullName evidence="1">Uncharacterized protein</fullName>
    </submittedName>
</protein>
<reference evidence="1" key="1">
    <citation type="submission" date="2024-06" db="EMBL/GenBank/DDBJ databases">
        <authorList>
            <consortium name="consrtm"/>
            <person name="Uemura M."/>
            <person name="Terahara T."/>
        </authorList>
    </citation>
    <scope>NUCLEOTIDE SEQUENCE</scope>
    <source>
        <strain evidence="1">KM77-8</strain>
    </source>
</reference>